<sequence>MALLDVVATTDPDTTVASICRDCEDDLVWNSVEVGPAGTYGYADDYNRTAVYATRTSDRASNETADAATKKLNNILCRAHFEKLNS</sequence>
<comment type="caution">
    <text evidence="1">The sequence shown here is derived from an EMBL/GenBank/DDBJ whole genome shotgun (WGS) entry which is preliminary data.</text>
</comment>
<proteinExistence type="predicted"/>
<keyword evidence="2" id="KW-1185">Reference proteome</keyword>
<gene>
    <name evidence="1" type="ORF">EA472_12785</name>
</gene>
<dbReference type="EMBL" id="REFZ01000007">
    <property type="protein sequence ID" value="RQH00079.1"/>
    <property type="molecule type" value="Genomic_DNA"/>
</dbReference>
<evidence type="ECO:0000313" key="2">
    <source>
        <dbReference type="Proteomes" id="UP000281431"/>
    </source>
</evidence>
<protein>
    <submittedName>
        <fullName evidence="1">Uncharacterized protein</fullName>
    </submittedName>
</protein>
<organism evidence="1 2">
    <name type="scientific">Natrarchaeobius chitinivorans</name>
    <dbReference type="NCBI Taxonomy" id="1679083"/>
    <lineage>
        <taxon>Archaea</taxon>
        <taxon>Methanobacteriati</taxon>
        <taxon>Methanobacteriota</taxon>
        <taxon>Stenosarchaea group</taxon>
        <taxon>Halobacteria</taxon>
        <taxon>Halobacteriales</taxon>
        <taxon>Natrialbaceae</taxon>
        <taxon>Natrarchaeobius</taxon>
    </lineage>
</organism>
<name>A0A3N6M8S6_NATCH</name>
<accession>A0A3N6M8S6</accession>
<dbReference type="AlphaFoldDB" id="A0A3N6M8S6"/>
<dbReference type="Proteomes" id="UP000281431">
    <property type="component" value="Unassembled WGS sequence"/>
</dbReference>
<reference evidence="1 2" key="1">
    <citation type="submission" date="2018-10" db="EMBL/GenBank/DDBJ databases">
        <title>Natrarchaeobius chitinivorans gen. nov., sp. nov., and Natrarchaeobius haloalkaliphilus sp. nov., alkaliphilic, chitin-utilizing haloarchaea from hypersaline alkaline lakes.</title>
        <authorList>
            <person name="Sorokin D.Y."/>
            <person name="Elcheninov A.G."/>
            <person name="Kostrikina N.A."/>
            <person name="Bale N.J."/>
            <person name="Sinninghe Damste J.S."/>
            <person name="Khijniak T.V."/>
            <person name="Kublanov I.V."/>
            <person name="Toshchakov S.V."/>
        </authorList>
    </citation>
    <scope>NUCLEOTIDE SEQUENCE [LARGE SCALE GENOMIC DNA]</scope>
    <source>
        <strain evidence="1 2">AArcht7</strain>
    </source>
</reference>
<evidence type="ECO:0000313" key="1">
    <source>
        <dbReference type="EMBL" id="RQH00079.1"/>
    </source>
</evidence>